<dbReference type="GeneID" id="17271786"/>
<evidence type="ECO:0000256" key="2">
    <source>
        <dbReference type="ARBA" id="ARBA00006434"/>
    </source>
</evidence>
<feature type="region of interest" description="Disordered" evidence="8">
    <location>
        <begin position="232"/>
        <end position="251"/>
    </location>
</feature>
<dbReference type="Pfam" id="PF00474">
    <property type="entry name" value="SSF"/>
    <property type="match status" value="1"/>
</dbReference>
<evidence type="ECO:0000256" key="8">
    <source>
        <dbReference type="SAM" id="MobiDB-lite"/>
    </source>
</evidence>
<dbReference type="InterPro" id="IPR038377">
    <property type="entry name" value="Na/Glc_symporter_sf"/>
</dbReference>
<evidence type="ECO:0000313" key="11">
    <source>
        <dbReference type="Proteomes" id="UP000013827"/>
    </source>
</evidence>
<evidence type="ECO:0000256" key="1">
    <source>
        <dbReference type="ARBA" id="ARBA00004141"/>
    </source>
</evidence>
<keyword evidence="3" id="KW-0813">Transport</keyword>
<evidence type="ECO:0008006" key="12">
    <source>
        <dbReference type="Google" id="ProtNLM"/>
    </source>
</evidence>
<dbReference type="InterPro" id="IPR001734">
    <property type="entry name" value="Na/solute_symporter"/>
</dbReference>
<reference evidence="10" key="2">
    <citation type="submission" date="2024-10" db="UniProtKB">
        <authorList>
            <consortium name="EnsemblProtists"/>
        </authorList>
    </citation>
    <scope>IDENTIFICATION</scope>
</reference>
<dbReference type="eggNOG" id="ENOG502QU2F">
    <property type="taxonomic scope" value="Eukaryota"/>
</dbReference>
<feature type="transmembrane region" description="Helical" evidence="9">
    <location>
        <begin position="12"/>
        <end position="31"/>
    </location>
</feature>
<name>A0A0D3JRV7_EMIH1</name>
<organism evidence="10 11">
    <name type="scientific">Emiliania huxleyi (strain CCMP1516)</name>
    <dbReference type="NCBI Taxonomy" id="280463"/>
    <lineage>
        <taxon>Eukaryota</taxon>
        <taxon>Haptista</taxon>
        <taxon>Haptophyta</taxon>
        <taxon>Prymnesiophyceae</taxon>
        <taxon>Isochrysidales</taxon>
        <taxon>Noelaerhabdaceae</taxon>
        <taxon>Emiliania</taxon>
    </lineage>
</organism>
<dbReference type="EnsemblProtists" id="EOD29566">
    <property type="protein sequence ID" value="EOD29566"/>
    <property type="gene ID" value="EMIHUDRAFT_233786"/>
</dbReference>
<dbReference type="AlphaFoldDB" id="A0A0D3JRV7"/>
<keyword evidence="11" id="KW-1185">Reference proteome</keyword>
<dbReference type="GO" id="GO:0015606">
    <property type="term" value="F:spermidine transmembrane transporter activity"/>
    <property type="evidence" value="ECO:0007669"/>
    <property type="project" value="TreeGrafter"/>
</dbReference>
<evidence type="ECO:0000256" key="7">
    <source>
        <dbReference type="RuleBase" id="RU362091"/>
    </source>
</evidence>
<dbReference type="PANTHER" id="PTHR48086:SF10">
    <property type="entry name" value="AGR155CP"/>
    <property type="match status" value="1"/>
</dbReference>
<dbReference type="OMA" id="NIWYIRA"/>
<evidence type="ECO:0000256" key="6">
    <source>
        <dbReference type="ARBA" id="ARBA00023136"/>
    </source>
</evidence>
<comment type="subcellular location">
    <subcellularLocation>
        <location evidence="1">Membrane</location>
        <topology evidence="1">Multi-pass membrane protein</topology>
    </subcellularLocation>
</comment>
<reference evidence="11" key="1">
    <citation type="journal article" date="2013" name="Nature">
        <title>Pan genome of the phytoplankton Emiliania underpins its global distribution.</title>
        <authorList>
            <person name="Read B.A."/>
            <person name="Kegel J."/>
            <person name="Klute M.J."/>
            <person name="Kuo A."/>
            <person name="Lefebvre S.C."/>
            <person name="Maumus F."/>
            <person name="Mayer C."/>
            <person name="Miller J."/>
            <person name="Monier A."/>
            <person name="Salamov A."/>
            <person name="Young J."/>
            <person name="Aguilar M."/>
            <person name="Claverie J.M."/>
            <person name="Frickenhaus S."/>
            <person name="Gonzalez K."/>
            <person name="Herman E.K."/>
            <person name="Lin Y.C."/>
            <person name="Napier J."/>
            <person name="Ogata H."/>
            <person name="Sarno A.F."/>
            <person name="Shmutz J."/>
            <person name="Schroeder D."/>
            <person name="de Vargas C."/>
            <person name="Verret F."/>
            <person name="von Dassow P."/>
            <person name="Valentin K."/>
            <person name="Van de Peer Y."/>
            <person name="Wheeler G."/>
            <person name="Dacks J.B."/>
            <person name="Delwiche C.F."/>
            <person name="Dyhrman S.T."/>
            <person name="Glockner G."/>
            <person name="John U."/>
            <person name="Richards T."/>
            <person name="Worden A.Z."/>
            <person name="Zhang X."/>
            <person name="Grigoriev I.V."/>
            <person name="Allen A.E."/>
            <person name="Bidle K."/>
            <person name="Borodovsky M."/>
            <person name="Bowler C."/>
            <person name="Brownlee C."/>
            <person name="Cock J.M."/>
            <person name="Elias M."/>
            <person name="Gladyshev V.N."/>
            <person name="Groth M."/>
            <person name="Guda C."/>
            <person name="Hadaegh A."/>
            <person name="Iglesias-Rodriguez M.D."/>
            <person name="Jenkins J."/>
            <person name="Jones B.M."/>
            <person name="Lawson T."/>
            <person name="Leese F."/>
            <person name="Lindquist E."/>
            <person name="Lobanov A."/>
            <person name="Lomsadze A."/>
            <person name="Malik S.B."/>
            <person name="Marsh M.E."/>
            <person name="Mackinder L."/>
            <person name="Mock T."/>
            <person name="Mueller-Roeber B."/>
            <person name="Pagarete A."/>
            <person name="Parker M."/>
            <person name="Probert I."/>
            <person name="Quesneville H."/>
            <person name="Raines C."/>
            <person name="Rensing S.A."/>
            <person name="Riano-Pachon D.M."/>
            <person name="Richier S."/>
            <person name="Rokitta S."/>
            <person name="Shiraiwa Y."/>
            <person name="Soanes D.M."/>
            <person name="van der Giezen M."/>
            <person name="Wahlund T.M."/>
            <person name="Williams B."/>
            <person name="Wilson W."/>
            <person name="Wolfe G."/>
            <person name="Wurch L.L."/>
        </authorList>
    </citation>
    <scope>NUCLEOTIDE SEQUENCE</scope>
</reference>
<feature type="transmembrane region" description="Helical" evidence="9">
    <location>
        <begin position="83"/>
        <end position="103"/>
    </location>
</feature>
<accession>A0A0D3JRV7</accession>
<dbReference type="EnsemblProtists" id="EOD26242">
    <property type="protein sequence ID" value="EOD26242"/>
    <property type="gene ID" value="EMIHUDRAFT_236819"/>
</dbReference>
<dbReference type="HOGENOM" id="CLU_023225_1_0_1"/>
<feature type="transmembrane region" description="Helical" evidence="9">
    <location>
        <begin position="302"/>
        <end position="324"/>
    </location>
</feature>
<dbReference type="RefSeq" id="XP_005781995.1">
    <property type="nucleotide sequence ID" value="XM_005781938.1"/>
</dbReference>
<dbReference type="PROSITE" id="PS50283">
    <property type="entry name" value="NA_SOLUT_SYMP_3"/>
    <property type="match status" value="1"/>
</dbReference>
<evidence type="ECO:0000256" key="5">
    <source>
        <dbReference type="ARBA" id="ARBA00022989"/>
    </source>
</evidence>
<dbReference type="RefSeq" id="XP_005778671.1">
    <property type="nucleotide sequence ID" value="XM_005778614.1"/>
</dbReference>
<evidence type="ECO:0000256" key="4">
    <source>
        <dbReference type="ARBA" id="ARBA00022692"/>
    </source>
</evidence>
<feature type="transmembrane region" description="Helical" evidence="9">
    <location>
        <begin position="403"/>
        <end position="422"/>
    </location>
</feature>
<evidence type="ECO:0000256" key="3">
    <source>
        <dbReference type="ARBA" id="ARBA00022448"/>
    </source>
</evidence>
<feature type="transmembrane region" description="Helical" evidence="9">
    <location>
        <begin position="442"/>
        <end position="464"/>
    </location>
</feature>
<feature type="transmembrane region" description="Helical" evidence="9">
    <location>
        <begin position="182"/>
        <end position="203"/>
    </location>
</feature>
<evidence type="ECO:0000256" key="9">
    <source>
        <dbReference type="SAM" id="Phobius"/>
    </source>
</evidence>
<proteinExistence type="inferred from homology"/>
<keyword evidence="4 9" id="KW-0812">Transmembrane</keyword>
<dbReference type="GeneID" id="17274840"/>
<feature type="transmembrane region" description="Helical" evidence="9">
    <location>
        <begin position="470"/>
        <end position="493"/>
    </location>
</feature>
<dbReference type="GO" id="GO:0005886">
    <property type="term" value="C:plasma membrane"/>
    <property type="evidence" value="ECO:0007669"/>
    <property type="project" value="TreeGrafter"/>
</dbReference>
<sequence length="554" mass="58235">MSADYVSQGGAYGAVYGTLAVFLCISLAIGYRFLRSATQDADQYLTARNSQGIVSLSLSFFASGAGAWVLFTVPEASIIGGPVALAGYTLSTLVPIAIFGWIGPIMRKHLPFGCTFSDYVQLRYGSLVNVYCTLVSLLYLCLYLTAEFSAIGDAVLALCDPADVYDAAAAGGVTDKGHRLKLGLVLGVSLCTLLYTAIAGLPVSLVTDKVQGVGIFLFTFLVCIAAFTADSGADGRSDRWEEVTTTGTGDPAATGAGGSTYGNSFKMAFILISAVTCANMMHSGFQQRVWAAEDQAKLRKGAIGGILLTIPLMVLYGVVGMVSYREYGPFLFPQFPSFAGFYALNELNVGWQVCAVILTTMMVASSADTIQTGVAAIFKPFTTYVLVRDWKALPSEAEAPRTIVALNFVLAAVVVNVPAIVISTHRGDALRTRPRSGCDAHLSVLSLFVLADLVCATCVVPVLMGLNDRIHPSAAAAGCLAGAGTALLIYGLAVDGEPDDFKTLIPDIAGVSGLYADTLVTLAANIPWFRSGYRFEGYPPVAAESPRAGDVTTA</sequence>
<keyword evidence="6 9" id="KW-0472">Membrane</keyword>
<dbReference type="KEGG" id="ehx:EMIHUDRAFT_236819"/>
<dbReference type="PANTHER" id="PTHR48086">
    <property type="entry name" value="SODIUM/PROLINE SYMPORTER-RELATED"/>
    <property type="match status" value="1"/>
</dbReference>
<feature type="transmembrane region" description="Helical" evidence="9">
    <location>
        <begin position="52"/>
        <end position="71"/>
    </location>
</feature>
<dbReference type="PaxDb" id="2903-EOD26242"/>
<dbReference type="Gene3D" id="1.20.1730.10">
    <property type="entry name" value="Sodium/glucose cotransporter"/>
    <property type="match status" value="1"/>
</dbReference>
<keyword evidence="5 9" id="KW-1133">Transmembrane helix</keyword>
<dbReference type="Proteomes" id="UP000013827">
    <property type="component" value="Unassembled WGS sequence"/>
</dbReference>
<dbReference type="KEGG" id="ehx:EMIHUDRAFT_233786"/>
<protein>
    <recommendedName>
        <fullName evidence="12">Na+/solute symporter</fullName>
    </recommendedName>
</protein>
<evidence type="ECO:0000313" key="10">
    <source>
        <dbReference type="EnsemblProtists" id="EOD26242"/>
    </source>
</evidence>
<feature type="compositionally biased region" description="Basic and acidic residues" evidence="8">
    <location>
        <begin position="233"/>
        <end position="242"/>
    </location>
</feature>
<feature type="transmembrane region" description="Helical" evidence="9">
    <location>
        <begin position="264"/>
        <end position="281"/>
    </location>
</feature>
<feature type="transmembrane region" description="Helical" evidence="9">
    <location>
        <begin position="124"/>
        <end position="146"/>
    </location>
</feature>
<comment type="similarity">
    <text evidence="2 7">Belongs to the sodium:solute symporter (SSF) (TC 2.A.21) family.</text>
</comment>
<feature type="transmembrane region" description="Helical" evidence="9">
    <location>
        <begin position="210"/>
        <end position="229"/>
    </location>
</feature>
<dbReference type="InterPro" id="IPR050277">
    <property type="entry name" value="Sodium:Solute_Symporter"/>
</dbReference>